<keyword evidence="9" id="KW-1185">Reference proteome</keyword>
<organism evidence="8 9">
    <name type="scientific">Sulfuricaulis limicola</name>
    <dbReference type="NCBI Taxonomy" id="1620215"/>
    <lineage>
        <taxon>Bacteria</taxon>
        <taxon>Pseudomonadati</taxon>
        <taxon>Pseudomonadota</taxon>
        <taxon>Gammaproteobacteria</taxon>
        <taxon>Acidiferrobacterales</taxon>
        <taxon>Acidiferrobacteraceae</taxon>
        <taxon>Sulfuricaulis</taxon>
    </lineage>
</organism>
<dbReference type="InParanoid" id="A0A1B4XJM6"/>
<evidence type="ECO:0000256" key="3">
    <source>
        <dbReference type="ARBA" id="ARBA00022723"/>
    </source>
</evidence>
<dbReference type="Pfam" id="PF09459">
    <property type="entry name" value="EB_dh"/>
    <property type="match status" value="1"/>
</dbReference>
<keyword evidence="3" id="KW-0479">Metal-binding</keyword>
<feature type="signal peptide" evidence="6">
    <location>
        <begin position="1"/>
        <end position="25"/>
    </location>
</feature>
<keyword evidence="2" id="KW-0349">Heme</keyword>
<evidence type="ECO:0000256" key="6">
    <source>
        <dbReference type="SAM" id="SignalP"/>
    </source>
</evidence>
<dbReference type="InterPro" id="IPR019020">
    <property type="entry name" value="Cyt-c552/DMSO_Rdtase_haem-bd"/>
</dbReference>
<keyword evidence="5" id="KW-0408">Iron</keyword>
<evidence type="ECO:0000313" key="9">
    <source>
        <dbReference type="Proteomes" id="UP000243180"/>
    </source>
</evidence>
<dbReference type="KEGG" id="slim:SCL_2741"/>
<dbReference type="SMART" id="SM00887">
    <property type="entry name" value="EB_dh"/>
    <property type="match status" value="1"/>
</dbReference>
<protein>
    <submittedName>
        <fullName evidence="8">Cytochrome C</fullName>
    </submittedName>
</protein>
<evidence type="ECO:0000256" key="4">
    <source>
        <dbReference type="ARBA" id="ARBA00022982"/>
    </source>
</evidence>
<accession>A0A1B4XJM6</accession>
<dbReference type="AlphaFoldDB" id="A0A1B4XJM6"/>
<dbReference type="CDD" id="cd09625">
    <property type="entry name" value="DOMON_like_cytochrome"/>
    <property type="match status" value="1"/>
</dbReference>
<gene>
    <name evidence="8" type="ORF">SCL_2741</name>
</gene>
<dbReference type="GO" id="GO:0020037">
    <property type="term" value="F:heme binding"/>
    <property type="evidence" value="ECO:0007669"/>
    <property type="project" value="InterPro"/>
</dbReference>
<feature type="domain" description="Cytochrome c-552/DMSO reductase-like haem-binding" evidence="7">
    <location>
        <begin position="30"/>
        <end position="419"/>
    </location>
</feature>
<evidence type="ECO:0000256" key="1">
    <source>
        <dbReference type="ARBA" id="ARBA00022448"/>
    </source>
</evidence>
<proteinExistence type="predicted"/>
<evidence type="ECO:0000313" key="8">
    <source>
        <dbReference type="EMBL" id="BAV35018.1"/>
    </source>
</evidence>
<sequence>MEEIIMNKRAFILAFAALAAGPALAADPATIDWSKIPVVKVPLFYPGQSSYEWLRSDAHKGAVKEVMRGDACLSCHDEEDAEKDIGNKLVKGGALEPTPVKGKDGHKDLAVQAAFDDKNAYLRFQWKTQNNFPGSEHQYLRFDGKEWKVYGYPKLDKVVQEGTQPGIYEDRMSVMIDDGKVPGFAQQGCWLTCHDGQRDMPKQFTKEEVEANALLTAIKKKDVRKYLPESRTNPSDWKTGKSVEEIAKIKAAGGFVDLIQWRAHRSNPVGMADDGYVLEWRLGDAGKDMFGSNADKETHQPKFMWDAKKVGYKSITAKQLRKGDHFLIREKNAVPFDPKAGWKEGDMIPDYIVSREDAKGSAADNNAIASWKKGMWTVVMIRPLGLTNDDDKALKAGGVYNVGFAVHDDNITTRGHQVSFVRTLGLGAKADIQAVKLP</sequence>
<dbReference type="Gene3D" id="2.60.40.1190">
    <property type="match status" value="1"/>
</dbReference>
<keyword evidence="4" id="KW-0249">Electron transport</keyword>
<name>A0A1B4XJM6_9GAMM</name>
<keyword evidence="6" id="KW-0732">Signal</keyword>
<evidence type="ECO:0000256" key="2">
    <source>
        <dbReference type="ARBA" id="ARBA00022617"/>
    </source>
</evidence>
<dbReference type="Proteomes" id="UP000243180">
    <property type="component" value="Chromosome"/>
</dbReference>
<keyword evidence="1" id="KW-0813">Transport</keyword>
<feature type="chain" id="PRO_5008572528" evidence="6">
    <location>
        <begin position="26"/>
        <end position="438"/>
    </location>
</feature>
<reference evidence="8 9" key="1">
    <citation type="submission" date="2015-05" db="EMBL/GenBank/DDBJ databases">
        <title>Complete genome sequence of a sulfur-oxidizing gammaproteobacterium strain HA5.</title>
        <authorList>
            <person name="Miura A."/>
            <person name="Kojima H."/>
            <person name="Fukui M."/>
        </authorList>
    </citation>
    <scope>NUCLEOTIDE SEQUENCE [LARGE SCALE GENOMIC DNA]</scope>
    <source>
        <strain evidence="8 9">HA5</strain>
    </source>
</reference>
<dbReference type="GO" id="GO:0046872">
    <property type="term" value="F:metal ion binding"/>
    <property type="evidence" value="ECO:0007669"/>
    <property type="project" value="UniProtKB-KW"/>
</dbReference>
<dbReference type="EMBL" id="AP014879">
    <property type="protein sequence ID" value="BAV35018.1"/>
    <property type="molecule type" value="Genomic_DNA"/>
</dbReference>
<evidence type="ECO:0000256" key="5">
    <source>
        <dbReference type="ARBA" id="ARBA00023004"/>
    </source>
</evidence>
<evidence type="ECO:0000259" key="7">
    <source>
        <dbReference type="SMART" id="SM00887"/>
    </source>
</evidence>